<feature type="transmembrane region" description="Helical" evidence="1">
    <location>
        <begin position="342"/>
        <end position="363"/>
    </location>
</feature>
<dbReference type="OrthoDB" id="189226at2759"/>
<proteinExistence type="predicted"/>
<dbReference type="VEuPathDB" id="MicrosporidiaDB:NEDG_01307"/>
<dbReference type="PANTHER" id="PTHR10983">
    <property type="entry name" value="1-ACYLGLYCEROL-3-PHOSPHATE ACYLTRANSFERASE-RELATED"/>
    <property type="match status" value="1"/>
</dbReference>
<evidence type="ECO:0000256" key="1">
    <source>
        <dbReference type="SAM" id="Phobius"/>
    </source>
</evidence>
<feature type="transmembrane region" description="Helical" evidence="1">
    <location>
        <begin position="55"/>
        <end position="73"/>
    </location>
</feature>
<feature type="domain" description="Phospholipid/glycerol acyltransferase" evidence="2">
    <location>
        <begin position="92"/>
        <end position="232"/>
    </location>
</feature>
<dbReference type="CDD" id="cd07990">
    <property type="entry name" value="LPLAT_LCLAT1-like"/>
    <property type="match status" value="1"/>
</dbReference>
<gene>
    <name evidence="3" type="ORF">NEDG_01307</name>
</gene>
<reference evidence="3 4" key="1">
    <citation type="submission" date="2016-02" db="EMBL/GenBank/DDBJ databases">
        <title>Discovery of a natural microsporidian pathogen with a broad tissue tropism in Caenorhabditis elegans.</title>
        <authorList>
            <person name="Luallen R.J."/>
            <person name="Reinke A.W."/>
            <person name="Tong L."/>
            <person name="Botts M.R."/>
            <person name="Felix M.-A."/>
            <person name="Troemel E.R."/>
        </authorList>
    </citation>
    <scope>NUCLEOTIDE SEQUENCE [LARGE SCALE GENOMIC DNA]</scope>
    <source>
        <strain evidence="3 4">JUm2807</strain>
    </source>
</reference>
<evidence type="ECO:0000259" key="2">
    <source>
        <dbReference type="SMART" id="SM00563"/>
    </source>
</evidence>
<dbReference type="GO" id="GO:0005783">
    <property type="term" value="C:endoplasmic reticulum"/>
    <property type="evidence" value="ECO:0007669"/>
    <property type="project" value="TreeGrafter"/>
</dbReference>
<dbReference type="AlphaFoldDB" id="A0A177EBB1"/>
<dbReference type="PANTHER" id="PTHR10983:SF16">
    <property type="entry name" value="LYSOCARDIOLIPIN ACYLTRANSFERASE 1"/>
    <property type="match status" value="1"/>
</dbReference>
<accession>A0A177EBB1</accession>
<keyword evidence="3" id="KW-0012">Acyltransferase</keyword>
<dbReference type="GO" id="GO:0036149">
    <property type="term" value="P:phosphatidylinositol acyl-chain remodeling"/>
    <property type="evidence" value="ECO:0007669"/>
    <property type="project" value="TreeGrafter"/>
</dbReference>
<evidence type="ECO:0000313" key="3">
    <source>
        <dbReference type="EMBL" id="OAG29234.1"/>
    </source>
</evidence>
<comment type="caution">
    <text evidence="3">The sequence shown here is derived from an EMBL/GenBank/DDBJ whole genome shotgun (WGS) entry which is preliminary data.</text>
</comment>
<keyword evidence="4" id="KW-1185">Reference proteome</keyword>
<feature type="transmembrane region" description="Helical" evidence="1">
    <location>
        <begin position="94"/>
        <end position="115"/>
    </location>
</feature>
<organism evidence="3 4">
    <name type="scientific">Nematocida displodere</name>
    <dbReference type="NCBI Taxonomy" id="1805483"/>
    <lineage>
        <taxon>Eukaryota</taxon>
        <taxon>Fungi</taxon>
        <taxon>Fungi incertae sedis</taxon>
        <taxon>Microsporidia</taxon>
        <taxon>Nematocida</taxon>
    </lineage>
</organism>
<feature type="transmembrane region" description="Helical" evidence="1">
    <location>
        <begin position="12"/>
        <end position="35"/>
    </location>
</feature>
<keyword evidence="1" id="KW-0472">Membrane</keyword>
<evidence type="ECO:0000313" key="4">
    <source>
        <dbReference type="Proteomes" id="UP000185944"/>
    </source>
</evidence>
<keyword evidence="1" id="KW-1133">Transmembrane helix</keyword>
<dbReference type="Proteomes" id="UP000185944">
    <property type="component" value="Unassembled WGS sequence"/>
</dbReference>
<feature type="transmembrane region" description="Helical" evidence="1">
    <location>
        <begin position="127"/>
        <end position="144"/>
    </location>
</feature>
<dbReference type="Pfam" id="PF01553">
    <property type="entry name" value="Acyltransferase"/>
    <property type="match status" value="1"/>
</dbReference>
<dbReference type="EMBL" id="LTDL01000041">
    <property type="protein sequence ID" value="OAG29234.1"/>
    <property type="molecule type" value="Genomic_DNA"/>
</dbReference>
<dbReference type="SUPFAM" id="SSF69593">
    <property type="entry name" value="Glycerol-3-phosphate (1)-acyltransferase"/>
    <property type="match status" value="1"/>
</dbReference>
<dbReference type="GeneID" id="93647657"/>
<dbReference type="RefSeq" id="XP_067543913.1">
    <property type="nucleotide sequence ID" value="XM_067688725.1"/>
</dbReference>
<dbReference type="GO" id="GO:0016746">
    <property type="term" value="F:acyltransferase activity"/>
    <property type="evidence" value="ECO:0007669"/>
    <property type="project" value="UniProtKB-KW"/>
</dbReference>
<keyword evidence="1" id="KW-0812">Transmembrane</keyword>
<dbReference type="SMART" id="SM00563">
    <property type="entry name" value="PlsC"/>
    <property type="match status" value="1"/>
</dbReference>
<dbReference type="STRING" id="1805483.A0A177EBB1"/>
<name>A0A177EBB1_9MICR</name>
<protein>
    <submittedName>
        <fullName evidence="3">Lysocardiolipin and lysophospholipid acyltransferase</fullName>
    </submittedName>
</protein>
<dbReference type="InterPro" id="IPR002123">
    <property type="entry name" value="Plipid/glycerol_acylTrfase"/>
</dbReference>
<sequence length="404" mass="46036">MKNVTTQRLRRLCVTAQFCLGLIFYVLACTVIIPLAFLGAKIIEICGFSSTPYKAAAGSVWLSFSKALVFILVGDKSCIFYDKKLKNAKGKALVISNHISYLDWMFVWNSLLALGKESIIFIAKKDVGVFFLVLGIKLLNFILLDRNIESDKKNLSSACEHMKKLSSYALVLFPEGTFIDRKTHKRDKIYLEKELALKDQRTAKPEERNNHMPVETTEHNHNVLFPRPKGFNLIVNEIGKLDYMINCTLYLRTPNNEFPSEYFTIEKMVQGLCNDYEMVMIYEHEEITPEMTAESASWLYKKFSDKDKLLSQLKGLKKHEIKLLLAQSNDTQYEMLTPATGVGYSIFLSLGSLFVLCSLVFLATMGGKKAFKGLVFLWNKVFSSGRVWRVLGLSNRLPTELFSN</sequence>
<keyword evidence="3" id="KW-0808">Transferase</keyword>